<dbReference type="OrthoDB" id="3222453at2759"/>
<evidence type="ECO:0000256" key="1">
    <source>
        <dbReference type="SAM" id="MobiDB-lite"/>
    </source>
</evidence>
<name>A0A5C2SIE6_9APHY</name>
<sequence length="409" mass="45129">MPSGLPAYELYARLLFPLGYGHPLWGFPSDERPIQLGDVGRLLQGKFHRLFNTTEQQDHESDIPFPEDFQPLAMKNMILQELKLPSGPFLHSSSVTDTKFDMADREAATIRASAKLTERSAALLMLAPATTRTIMSKRRIVAYMKEHYNSWVALAETSGFDADDLILITGTTTTAACGALAFTLPDSNSRGEGTETPQLSVSWDSREGMMRAEVDGTDIVGRDTCRTGVAPESEGAQSAEGPLCVFVHYYKMKRRFWWSRAIRAAAGPHEFPKGREDEDPPRVCAGCDRDEEDEEPVERHDPVDDVLNYILENSSAHTAIASTHDVCELLQKYGHDASELVVAVLNRAAPRVELDKDGMGTLLIEETQNAPSAALISNMPILRQAGCCSSFQPRWYTESGARSMAVAVC</sequence>
<reference evidence="2" key="1">
    <citation type="journal article" date="2018" name="Genome Biol. Evol.">
        <title>Genomics and development of Lentinus tigrinus, a white-rot wood-decaying mushroom with dimorphic fruiting bodies.</title>
        <authorList>
            <person name="Wu B."/>
            <person name="Xu Z."/>
            <person name="Knudson A."/>
            <person name="Carlson A."/>
            <person name="Chen N."/>
            <person name="Kovaka S."/>
            <person name="LaButti K."/>
            <person name="Lipzen A."/>
            <person name="Pennachio C."/>
            <person name="Riley R."/>
            <person name="Schakwitz W."/>
            <person name="Umezawa K."/>
            <person name="Ohm R.A."/>
            <person name="Grigoriev I.V."/>
            <person name="Nagy L.G."/>
            <person name="Gibbons J."/>
            <person name="Hibbett D."/>
        </authorList>
    </citation>
    <scope>NUCLEOTIDE SEQUENCE [LARGE SCALE GENOMIC DNA]</scope>
    <source>
        <strain evidence="2">ALCF2SS1-6</strain>
    </source>
</reference>
<accession>A0A5C2SIE6</accession>
<keyword evidence="3" id="KW-1185">Reference proteome</keyword>
<feature type="region of interest" description="Disordered" evidence="1">
    <location>
        <begin position="271"/>
        <end position="299"/>
    </location>
</feature>
<dbReference type="AlphaFoldDB" id="A0A5C2SIE6"/>
<evidence type="ECO:0000313" key="2">
    <source>
        <dbReference type="EMBL" id="RPD63553.1"/>
    </source>
</evidence>
<dbReference type="EMBL" id="ML122256">
    <property type="protein sequence ID" value="RPD63553.1"/>
    <property type="molecule type" value="Genomic_DNA"/>
</dbReference>
<proteinExistence type="predicted"/>
<evidence type="ECO:0000313" key="3">
    <source>
        <dbReference type="Proteomes" id="UP000313359"/>
    </source>
</evidence>
<protein>
    <submittedName>
        <fullName evidence="2">Uncharacterized protein</fullName>
    </submittedName>
</protein>
<organism evidence="2 3">
    <name type="scientific">Lentinus tigrinus ALCF2SS1-6</name>
    <dbReference type="NCBI Taxonomy" id="1328759"/>
    <lineage>
        <taxon>Eukaryota</taxon>
        <taxon>Fungi</taxon>
        <taxon>Dikarya</taxon>
        <taxon>Basidiomycota</taxon>
        <taxon>Agaricomycotina</taxon>
        <taxon>Agaricomycetes</taxon>
        <taxon>Polyporales</taxon>
        <taxon>Polyporaceae</taxon>
        <taxon>Lentinus</taxon>
    </lineage>
</organism>
<dbReference type="Proteomes" id="UP000313359">
    <property type="component" value="Unassembled WGS sequence"/>
</dbReference>
<gene>
    <name evidence="2" type="ORF">L227DRAFT_572706</name>
</gene>